<comment type="similarity">
    <text evidence="1">Belongs to the short-chain dehydrogenases/reductases (SDR) family.</text>
</comment>
<evidence type="ECO:0008006" key="5">
    <source>
        <dbReference type="Google" id="ProtNLM"/>
    </source>
</evidence>
<dbReference type="PANTHER" id="PTHR43669:SF4">
    <property type="entry name" value="SHORT-CHAIN DEHYDROGENASE"/>
    <property type="match status" value="1"/>
</dbReference>
<name>A0ABY2GYV9_9HYPO</name>
<dbReference type="EMBL" id="PPTA01000011">
    <property type="protein sequence ID" value="TFB00482.1"/>
    <property type="molecule type" value="Genomic_DNA"/>
</dbReference>
<reference evidence="3 4" key="1">
    <citation type="submission" date="2018-01" db="EMBL/GenBank/DDBJ databases">
        <title>Genome characterization of the sugarcane-associated fungus Trichoderma ghanense CCMA-1212 and their application in lignocelulose bioconversion.</title>
        <authorList>
            <person name="Steindorff A.S."/>
            <person name="Mendes T.D."/>
            <person name="Vilela E.S.D."/>
            <person name="Rodrigues D.S."/>
            <person name="Formighieri E.F."/>
            <person name="Melo I.S."/>
            <person name="Favaro L.C.L."/>
        </authorList>
    </citation>
    <scope>NUCLEOTIDE SEQUENCE [LARGE SCALE GENOMIC DNA]</scope>
    <source>
        <strain evidence="3 4">CCMA-1212</strain>
    </source>
</reference>
<dbReference type="GeneID" id="300579193"/>
<dbReference type="SUPFAM" id="SSF51735">
    <property type="entry name" value="NAD(P)-binding Rossmann-fold domains"/>
    <property type="match status" value="1"/>
</dbReference>
<protein>
    <recommendedName>
        <fullName evidence="5">Short-chain dehydrogenase</fullName>
    </recommendedName>
</protein>
<evidence type="ECO:0000313" key="3">
    <source>
        <dbReference type="EMBL" id="TFB00482.1"/>
    </source>
</evidence>
<evidence type="ECO:0000256" key="1">
    <source>
        <dbReference type="ARBA" id="ARBA00006484"/>
    </source>
</evidence>
<dbReference type="RefSeq" id="XP_073556683.1">
    <property type="nucleotide sequence ID" value="XM_073704743.1"/>
</dbReference>
<gene>
    <name evidence="3" type="ORF">CCMA1212_007576</name>
</gene>
<dbReference type="Gene3D" id="3.40.50.720">
    <property type="entry name" value="NAD(P)-binding Rossmann-like Domain"/>
    <property type="match status" value="1"/>
</dbReference>
<evidence type="ECO:0000313" key="4">
    <source>
        <dbReference type="Proteomes" id="UP001642720"/>
    </source>
</evidence>
<accession>A0ABY2GYV9</accession>
<organism evidence="3 4">
    <name type="scientific">Trichoderma ghanense</name>
    <dbReference type="NCBI Taxonomy" id="65468"/>
    <lineage>
        <taxon>Eukaryota</taxon>
        <taxon>Fungi</taxon>
        <taxon>Dikarya</taxon>
        <taxon>Ascomycota</taxon>
        <taxon>Pezizomycotina</taxon>
        <taxon>Sordariomycetes</taxon>
        <taxon>Hypocreomycetidae</taxon>
        <taxon>Hypocreales</taxon>
        <taxon>Hypocreaceae</taxon>
        <taxon>Trichoderma</taxon>
    </lineage>
</organism>
<keyword evidence="4" id="KW-1185">Reference proteome</keyword>
<sequence>MAQGVALILGAGPNVGINVAKAFAAQGYKVAIASRSRKDEGDTKRYLHIQADFAEPSSIEDIFATVISELGHPSVVVYNATSYSLTRATTLQQQIVAFQRDNNINIVSTFAAAQLAIKSFAILPPESSKTFIYTGNKQHLMVIPPLLSQGVGKSGSAHLLHYLAEEHKESGYKFYFADERKSDGSPVYGAISGPAHGAFYTELAAQKTQGPWNATFVKDQGYVAFSETVMSDTTVDKSQVCQASN</sequence>
<dbReference type="InterPro" id="IPR036291">
    <property type="entry name" value="NAD(P)-bd_dom_sf"/>
</dbReference>
<proteinExistence type="inferred from homology"/>
<dbReference type="InterPro" id="IPR002347">
    <property type="entry name" value="SDR_fam"/>
</dbReference>
<keyword evidence="2" id="KW-0560">Oxidoreductase</keyword>
<comment type="caution">
    <text evidence="3">The sequence shown here is derived from an EMBL/GenBank/DDBJ whole genome shotgun (WGS) entry which is preliminary data.</text>
</comment>
<dbReference type="Proteomes" id="UP001642720">
    <property type="component" value="Unassembled WGS sequence"/>
</dbReference>
<dbReference type="Pfam" id="PF00106">
    <property type="entry name" value="adh_short"/>
    <property type="match status" value="1"/>
</dbReference>
<evidence type="ECO:0000256" key="2">
    <source>
        <dbReference type="ARBA" id="ARBA00023002"/>
    </source>
</evidence>
<dbReference type="PANTHER" id="PTHR43669">
    <property type="entry name" value="5-KETO-D-GLUCONATE 5-REDUCTASE"/>
    <property type="match status" value="1"/>
</dbReference>